<reference evidence="2 3" key="1">
    <citation type="submission" date="2020-08" db="EMBL/GenBank/DDBJ databases">
        <authorList>
            <person name="Liu G."/>
            <person name="Sun C."/>
        </authorList>
    </citation>
    <scope>NUCLEOTIDE SEQUENCE [LARGE SCALE GENOMIC DNA]</scope>
    <source>
        <strain evidence="2 3">OT19</strain>
    </source>
</reference>
<sequence length="188" mass="19882">MTFYRKTSGYRKTAGLAIVAAMALAGCSSETDETAAGGTPMAVEDAAREFSKLETPQPGQYDLDVEVISFEMPGAPEGALEQMRSAMEGAYQDGFCLTPEEAERGFEEQLAQVAQNGQCNFNDLSVDGGTVSAQAVCELEGGSMEMDMNGTVSSTSSDITADTRMTAQGQTVSMTMRMKQTRTGDCAA</sequence>
<feature type="signal peptide" evidence="1">
    <location>
        <begin position="1"/>
        <end position="25"/>
    </location>
</feature>
<accession>A0A7G6VQK8</accession>
<evidence type="ECO:0000313" key="2">
    <source>
        <dbReference type="EMBL" id="QNE04023.1"/>
    </source>
</evidence>
<dbReference type="Proteomes" id="UP000515297">
    <property type="component" value="Chromosome"/>
</dbReference>
<dbReference type="Pfam" id="PF12276">
    <property type="entry name" value="DUF3617"/>
    <property type="match status" value="1"/>
</dbReference>
<keyword evidence="1" id="KW-0732">Signal</keyword>
<evidence type="ECO:0000313" key="3">
    <source>
        <dbReference type="Proteomes" id="UP000515297"/>
    </source>
</evidence>
<evidence type="ECO:0000256" key="1">
    <source>
        <dbReference type="SAM" id="SignalP"/>
    </source>
</evidence>
<organism evidence="2 3">
    <name type="scientific">Croceicoccus marinus</name>
    <dbReference type="NCBI Taxonomy" id="450378"/>
    <lineage>
        <taxon>Bacteria</taxon>
        <taxon>Pseudomonadati</taxon>
        <taxon>Pseudomonadota</taxon>
        <taxon>Alphaproteobacteria</taxon>
        <taxon>Sphingomonadales</taxon>
        <taxon>Erythrobacteraceae</taxon>
        <taxon>Croceicoccus</taxon>
    </lineage>
</organism>
<feature type="chain" id="PRO_5028804541" evidence="1">
    <location>
        <begin position="26"/>
        <end position="188"/>
    </location>
</feature>
<dbReference type="RefSeq" id="WP_185883332.1">
    <property type="nucleotide sequence ID" value="NZ_CP060052.1"/>
</dbReference>
<dbReference type="InterPro" id="IPR022061">
    <property type="entry name" value="DUF3617"/>
</dbReference>
<gene>
    <name evidence="2" type="ORF">H4O24_08300</name>
</gene>
<protein>
    <submittedName>
        <fullName evidence="2">DUF3617 domain-containing protein</fullName>
    </submittedName>
</protein>
<name>A0A7G6VQK8_9SPHN</name>
<proteinExistence type="predicted"/>
<dbReference type="PROSITE" id="PS51257">
    <property type="entry name" value="PROKAR_LIPOPROTEIN"/>
    <property type="match status" value="1"/>
</dbReference>
<dbReference type="AlphaFoldDB" id="A0A7G6VQK8"/>
<dbReference type="EMBL" id="CP060052">
    <property type="protein sequence ID" value="QNE04023.1"/>
    <property type="molecule type" value="Genomic_DNA"/>
</dbReference>